<dbReference type="AlphaFoldDB" id="A0A7S1ABV0"/>
<sequence>MLDFAKNLAVGAWRGDGTGMSVERSREAMKYMNDGGPEVEQMMAAKRAAADAADADDKIQDHAQQIVKAYRQAAGMLNEVAAEQTHGNHHMKSMAKEFEKRADQYEKVLHKFESELPRPEMTPIEADAVTLLRVQDEAKTRIAKHGAEAANWIAEKVPGLNSVGTPPASVS</sequence>
<protein>
    <submittedName>
        <fullName evidence="1">Uncharacterized protein</fullName>
    </submittedName>
</protein>
<organism evidence="1">
    <name type="scientific">Noctiluca scintillans</name>
    <name type="common">Sea sparkle</name>
    <name type="synonym">Red tide dinoflagellate</name>
    <dbReference type="NCBI Taxonomy" id="2966"/>
    <lineage>
        <taxon>Eukaryota</taxon>
        <taxon>Sar</taxon>
        <taxon>Alveolata</taxon>
        <taxon>Dinophyceae</taxon>
        <taxon>Noctilucales</taxon>
        <taxon>Noctilucaceae</taxon>
        <taxon>Noctiluca</taxon>
    </lineage>
</organism>
<gene>
    <name evidence="1" type="ORF">NSCI0253_LOCUS23458</name>
</gene>
<proteinExistence type="predicted"/>
<reference evidence="1" key="1">
    <citation type="submission" date="2021-01" db="EMBL/GenBank/DDBJ databases">
        <authorList>
            <person name="Corre E."/>
            <person name="Pelletier E."/>
            <person name="Niang G."/>
            <person name="Scheremetjew M."/>
            <person name="Finn R."/>
            <person name="Kale V."/>
            <person name="Holt S."/>
            <person name="Cochrane G."/>
            <person name="Meng A."/>
            <person name="Brown T."/>
            <person name="Cohen L."/>
        </authorList>
    </citation>
    <scope>NUCLEOTIDE SEQUENCE</scope>
</reference>
<evidence type="ECO:0000313" key="1">
    <source>
        <dbReference type="EMBL" id="CAD8849108.1"/>
    </source>
</evidence>
<name>A0A7S1ABV0_NOCSC</name>
<dbReference type="EMBL" id="HBFQ01033328">
    <property type="protein sequence ID" value="CAD8849108.1"/>
    <property type="molecule type" value="Transcribed_RNA"/>
</dbReference>
<accession>A0A7S1ABV0</accession>